<sequence length="294" mass="32191">MFFQQKHEEANLKLTQKEQELTAKVNKSNMIQTNFEEINNLQKEKSKLDSDIKDFQPAADGNLSDQVAVLQHDNLMKSLEIQRLEQEFQASMSNTGCCSGQASASSTPATPLSHHSVPVSSSQSSTSTLFREPPPLSQSTAYPINGDIIHNIFAVGGLGTMLLRVPVAAGLSHVRHSYPQCSPNIHRFGEPTSPKPPRAPRLLHKLWDLKLGNVEATHYVKLRVASTERPPSSKLESRKQKSALSHGNTTQAQKSNQAASTTAITVVAGQHLMSIPEQLFGDEPSSNVRTPEGR</sequence>
<gene>
    <name evidence="1" type="ORF">F5876DRAFT_82256</name>
</gene>
<name>A0ACC1TKC5_9AGAR</name>
<evidence type="ECO:0000313" key="2">
    <source>
        <dbReference type="Proteomes" id="UP001163835"/>
    </source>
</evidence>
<accession>A0ACC1TKC5</accession>
<keyword evidence="2" id="KW-1185">Reference proteome</keyword>
<evidence type="ECO:0000313" key="1">
    <source>
        <dbReference type="EMBL" id="KAJ3805038.1"/>
    </source>
</evidence>
<proteinExistence type="predicted"/>
<protein>
    <submittedName>
        <fullName evidence="1">Uncharacterized protein</fullName>
    </submittedName>
</protein>
<dbReference type="EMBL" id="MU795709">
    <property type="protein sequence ID" value="KAJ3805038.1"/>
    <property type="molecule type" value="Genomic_DNA"/>
</dbReference>
<organism evidence="1 2">
    <name type="scientific">Lentinula aff. lateritia</name>
    <dbReference type="NCBI Taxonomy" id="2804960"/>
    <lineage>
        <taxon>Eukaryota</taxon>
        <taxon>Fungi</taxon>
        <taxon>Dikarya</taxon>
        <taxon>Basidiomycota</taxon>
        <taxon>Agaricomycotina</taxon>
        <taxon>Agaricomycetes</taxon>
        <taxon>Agaricomycetidae</taxon>
        <taxon>Agaricales</taxon>
        <taxon>Marasmiineae</taxon>
        <taxon>Omphalotaceae</taxon>
        <taxon>Lentinula</taxon>
    </lineage>
</organism>
<comment type="caution">
    <text evidence="1">The sequence shown here is derived from an EMBL/GenBank/DDBJ whole genome shotgun (WGS) entry which is preliminary data.</text>
</comment>
<reference evidence="1" key="1">
    <citation type="submission" date="2022-09" db="EMBL/GenBank/DDBJ databases">
        <title>A Global Phylogenomic Analysis of the Shiitake Genus Lentinula.</title>
        <authorList>
            <consortium name="DOE Joint Genome Institute"/>
            <person name="Sierra-Patev S."/>
            <person name="Min B."/>
            <person name="Naranjo-Ortiz M."/>
            <person name="Looney B."/>
            <person name="Konkel Z."/>
            <person name="Slot J.C."/>
            <person name="Sakamoto Y."/>
            <person name="Steenwyk J.L."/>
            <person name="Rokas A."/>
            <person name="Carro J."/>
            <person name="Camarero S."/>
            <person name="Ferreira P."/>
            <person name="Molpeceres G."/>
            <person name="Ruiz-Duenas F.J."/>
            <person name="Serrano A."/>
            <person name="Henrissat B."/>
            <person name="Drula E."/>
            <person name="Hughes K.W."/>
            <person name="Mata J.L."/>
            <person name="Ishikawa N.K."/>
            <person name="Vargas-Isla R."/>
            <person name="Ushijima S."/>
            <person name="Smith C.A."/>
            <person name="Ahrendt S."/>
            <person name="Andreopoulos W."/>
            <person name="He G."/>
            <person name="Labutti K."/>
            <person name="Lipzen A."/>
            <person name="Ng V."/>
            <person name="Riley R."/>
            <person name="Sandor L."/>
            <person name="Barry K."/>
            <person name="Martinez A.T."/>
            <person name="Xiao Y."/>
            <person name="Gibbons J.G."/>
            <person name="Terashima K."/>
            <person name="Grigoriev I.V."/>
            <person name="Hibbett D.S."/>
        </authorList>
    </citation>
    <scope>NUCLEOTIDE SEQUENCE</scope>
    <source>
        <strain evidence="1">TMI1499</strain>
    </source>
</reference>
<dbReference type="Proteomes" id="UP001163835">
    <property type="component" value="Unassembled WGS sequence"/>
</dbReference>